<dbReference type="InterPro" id="IPR036412">
    <property type="entry name" value="HAD-like_sf"/>
</dbReference>
<dbReference type="RefSeq" id="WP_116689126.1">
    <property type="nucleotide sequence ID" value="NZ_CAWNYD010000016.1"/>
</dbReference>
<dbReference type="PRINTS" id="PR00413">
    <property type="entry name" value="HADHALOGNASE"/>
</dbReference>
<dbReference type="NCBIfam" id="TIGR01691">
    <property type="entry name" value="enolase-ppase"/>
    <property type="match status" value="1"/>
</dbReference>
<dbReference type="GO" id="GO:0000287">
    <property type="term" value="F:magnesium ion binding"/>
    <property type="evidence" value="ECO:0007669"/>
    <property type="project" value="InterPro"/>
</dbReference>
<keyword evidence="2" id="KW-0378">Hydrolase</keyword>
<dbReference type="GO" id="GO:0043874">
    <property type="term" value="F:acireductone synthase activity"/>
    <property type="evidence" value="ECO:0007669"/>
    <property type="project" value="InterPro"/>
</dbReference>
<dbReference type="Gene3D" id="3.40.50.1000">
    <property type="entry name" value="HAD superfamily/HAD-like"/>
    <property type="match status" value="1"/>
</dbReference>
<evidence type="ECO:0000313" key="5">
    <source>
        <dbReference type="Proteomes" id="UP000244906"/>
    </source>
</evidence>
<name>A0A2V1GNC6_9GAMM</name>
<evidence type="ECO:0000256" key="1">
    <source>
        <dbReference type="ARBA" id="ARBA00022605"/>
    </source>
</evidence>
<keyword evidence="3" id="KW-0486">Methionine biosynthesis</keyword>
<dbReference type="GO" id="GO:0019509">
    <property type="term" value="P:L-methionine salvage from methylthioadenosine"/>
    <property type="evidence" value="ECO:0007669"/>
    <property type="project" value="InterPro"/>
</dbReference>
<proteinExistence type="predicted"/>
<dbReference type="Gene3D" id="1.10.720.60">
    <property type="match status" value="1"/>
</dbReference>
<evidence type="ECO:0000256" key="2">
    <source>
        <dbReference type="ARBA" id="ARBA00022801"/>
    </source>
</evidence>
<dbReference type="InterPro" id="IPR023943">
    <property type="entry name" value="Enolase-ppase_E1"/>
</dbReference>
<dbReference type="OrthoDB" id="9797416at2"/>
<evidence type="ECO:0000256" key="3">
    <source>
        <dbReference type="ARBA" id="ARBA00023167"/>
    </source>
</evidence>
<dbReference type="Proteomes" id="UP000244906">
    <property type="component" value="Unassembled WGS sequence"/>
</dbReference>
<accession>A0A2V1GNC6</accession>
<dbReference type="SFLD" id="SFLDG01129">
    <property type="entry name" value="C1.5:_HAD__Beta-PGM__Phosphata"/>
    <property type="match status" value="1"/>
</dbReference>
<dbReference type="SUPFAM" id="SSF56784">
    <property type="entry name" value="HAD-like"/>
    <property type="match status" value="1"/>
</dbReference>
<dbReference type="SFLD" id="SFLDS00003">
    <property type="entry name" value="Haloacid_Dehalogenase"/>
    <property type="match status" value="1"/>
</dbReference>
<dbReference type="SFLD" id="SFLDG01133">
    <property type="entry name" value="C1.5.4:_Enolase-phosphatase_Li"/>
    <property type="match status" value="1"/>
</dbReference>
<reference evidence="4 5" key="1">
    <citation type="submission" date="2018-04" db="EMBL/GenBank/DDBJ databases">
        <title>Thalassorhabdus spongiae gen. nov., sp. nov., isolated from a marine sponge in South-West Iceland.</title>
        <authorList>
            <person name="Knobloch S."/>
            <person name="Daussin A."/>
            <person name="Johannsson R."/>
            <person name="Marteinsson V.T."/>
        </authorList>
    </citation>
    <scope>NUCLEOTIDE SEQUENCE [LARGE SCALE GENOMIC DNA]</scope>
    <source>
        <strain evidence="4 5">Hp12</strain>
    </source>
</reference>
<evidence type="ECO:0000313" key="4">
    <source>
        <dbReference type="EMBL" id="PVZ63431.1"/>
    </source>
</evidence>
<dbReference type="PANTHER" id="PTHR20371:SF1">
    <property type="entry name" value="ENOLASE-PHOSPHATASE E1"/>
    <property type="match status" value="1"/>
</dbReference>
<comment type="caution">
    <text evidence="4">The sequence shown here is derived from an EMBL/GenBank/DDBJ whole genome shotgun (WGS) entry which is preliminary data.</text>
</comment>
<dbReference type="AlphaFoldDB" id="A0A2V1GNC6"/>
<organism evidence="4 5">
    <name type="scientific">Pelagibaculum spongiae</name>
    <dbReference type="NCBI Taxonomy" id="2080658"/>
    <lineage>
        <taxon>Bacteria</taxon>
        <taxon>Pseudomonadati</taxon>
        <taxon>Pseudomonadota</taxon>
        <taxon>Gammaproteobacteria</taxon>
        <taxon>Oceanospirillales</taxon>
        <taxon>Pelagibaculum</taxon>
    </lineage>
</organism>
<keyword evidence="1" id="KW-0028">Amino-acid biosynthesis</keyword>
<dbReference type="InterPro" id="IPR023214">
    <property type="entry name" value="HAD_sf"/>
</dbReference>
<protein>
    <submittedName>
        <fullName evidence="4">Acireductone synthase</fullName>
    </submittedName>
</protein>
<dbReference type="EMBL" id="QDDL01000016">
    <property type="protein sequence ID" value="PVZ63431.1"/>
    <property type="molecule type" value="Genomic_DNA"/>
</dbReference>
<gene>
    <name evidence="4" type="primary">mtnC</name>
    <name evidence="4" type="ORF">DC094_21215</name>
</gene>
<dbReference type="Pfam" id="PF00702">
    <property type="entry name" value="Hydrolase"/>
    <property type="match status" value="1"/>
</dbReference>
<keyword evidence="5" id="KW-1185">Reference proteome</keyword>
<sequence length="227" mass="25331">MTRALLVDLEGTICPVDFVYKTLKDYSIQQMSAYLTDRAAKNALPHALKALADAADIEPGNLAALADQLVHWIQQDEKSAQLKMLQCQVWAEGFIKGDLSFPVFEDSASHLRQWKLVGVRSYLLSTAPVMAQKLMLEHSRYGDLQDVVSGHFDTHIGCKVETNTYQQVANKLKLKPSEILFISDSAEELDAAAETGMQTCHLVRDGQEADSGHKIVNDFYEITPEYL</sequence>
<dbReference type="NCBIfam" id="TIGR01509">
    <property type="entry name" value="HAD-SF-IA-v3"/>
    <property type="match status" value="1"/>
</dbReference>
<dbReference type="PANTHER" id="PTHR20371">
    <property type="entry name" value="ENOLASE-PHOSPHATASE E1"/>
    <property type="match status" value="1"/>
</dbReference>
<dbReference type="InterPro" id="IPR006439">
    <property type="entry name" value="HAD-SF_hydro_IA"/>
</dbReference>